<dbReference type="InterPro" id="IPR001138">
    <property type="entry name" value="Zn2Cys6_DnaBD"/>
</dbReference>
<dbReference type="Pfam" id="PF00172">
    <property type="entry name" value="Zn_clus"/>
    <property type="match status" value="1"/>
</dbReference>
<dbReference type="CDD" id="cd00067">
    <property type="entry name" value="GAL4"/>
    <property type="match status" value="1"/>
</dbReference>
<dbReference type="PROSITE" id="PS00463">
    <property type="entry name" value="ZN2_CY6_FUNGAL_1"/>
    <property type="match status" value="1"/>
</dbReference>
<evidence type="ECO:0000256" key="1">
    <source>
        <dbReference type="ARBA" id="ARBA00004123"/>
    </source>
</evidence>
<evidence type="ECO:0000313" key="6">
    <source>
        <dbReference type="Proteomes" id="UP000076744"/>
    </source>
</evidence>
<dbReference type="GO" id="GO:0005634">
    <property type="term" value="C:nucleus"/>
    <property type="evidence" value="ECO:0007669"/>
    <property type="project" value="UniProtKB-SubCell"/>
</dbReference>
<feature type="domain" description="Zn(2)-C6 fungal-type" evidence="4">
    <location>
        <begin position="40"/>
        <end position="68"/>
    </location>
</feature>
<dbReference type="GO" id="GO:0000981">
    <property type="term" value="F:DNA-binding transcription factor activity, RNA polymerase II-specific"/>
    <property type="evidence" value="ECO:0007669"/>
    <property type="project" value="InterPro"/>
</dbReference>
<keyword evidence="6" id="KW-1185">Reference proteome</keyword>
<sequence length="498" mass="55866">MSDSQNGLTPSPPTSGSADSSPTEQTRPRRKRWAPKVKTGCITCRVRRVKCDETKPHCKRCTAYGYVCDGYATTPGLPVSAAHQNHNTVRKSAAGFDPLHVVLDGRVAPPEWDFMESCRYYIEAILPMRQRDLDYAQQGAINLSTRNRPAFLLAMTAHRIGLISNAIDTLPHPSQMTSIAPLWSKLHSYMVHSIQEINTYIEGRSAFTKVQALLRISDLLSVELTLLGTAWRAHNSGFLTLLDSCNKAQINLPSSPIMATITQFQIAVAVVANTTSPASNQIHELDFYTLEEIANYFSVQIYAELPCPTELFLEMMRITKLRRLAMTSRNYFDAITPALDAILARIHAFDPETWDEPYHVPDQPEFLLMARVFKCSIALYANLSLPPPTSQSTPEVLKSWASRRIALREELLQLMRESFAILPSKAALCWPVAVAGVAVADGSEEDKVFIVSTFQTEQDKVPECWYVPKFYIEKLRGFWASGKLGWEDCWDEPFAPMA</sequence>
<dbReference type="EMBL" id="AZHB01000005">
    <property type="protein sequence ID" value="OAA69829.1"/>
    <property type="molecule type" value="Genomic_DNA"/>
</dbReference>
<feature type="region of interest" description="Disordered" evidence="3">
    <location>
        <begin position="1"/>
        <end position="33"/>
    </location>
</feature>
<dbReference type="SUPFAM" id="SSF57701">
    <property type="entry name" value="Zn2/Cys6 DNA-binding domain"/>
    <property type="match status" value="1"/>
</dbReference>
<dbReference type="InterPro" id="IPR021858">
    <property type="entry name" value="Fun_TF"/>
</dbReference>
<dbReference type="PANTHER" id="PTHR37534">
    <property type="entry name" value="TRANSCRIPTIONAL ACTIVATOR PROTEIN UGA3"/>
    <property type="match status" value="1"/>
</dbReference>
<dbReference type="Gene3D" id="4.10.240.10">
    <property type="entry name" value="Zn(2)-C6 fungal-type DNA-binding domain"/>
    <property type="match status" value="1"/>
</dbReference>
<comment type="subcellular location">
    <subcellularLocation>
        <location evidence="1">Nucleus</location>
    </subcellularLocation>
</comment>
<comment type="caution">
    <text evidence="5">The sequence shown here is derived from an EMBL/GenBank/DDBJ whole genome shotgun (WGS) entry which is preliminary data.</text>
</comment>
<evidence type="ECO:0000259" key="4">
    <source>
        <dbReference type="PROSITE" id="PS50048"/>
    </source>
</evidence>
<dbReference type="SMART" id="SM00066">
    <property type="entry name" value="GAL4"/>
    <property type="match status" value="1"/>
</dbReference>
<accession>A0A162MSY3</accession>
<reference evidence="5 6" key="1">
    <citation type="journal article" date="2016" name="Genome Biol. Evol.">
        <title>Divergent and convergent evolution of fungal pathogenicity.</title>
        <authorList>
            <person name="Shang Y."/>
            <person name="Xiao G."/>
            <person name="Zheng P."/>
            <person name="Cen K."/>
            <person name="Zhan S."/>
            <person name="Wang C."/>
        </authorList>
    </citation>
    <scope>NUCLEOTIDE SEQUENCE [LARGE SCALE GENOMIC DNA]</scope>
    <source>
        <strain evidence="5 6">ARSEF 2679</strain>
    </source>
</reference>
<dbReference type="PROSITE" id="PS50048">
    <property type="entry name" value="ZN2_CY6_FUNGAL_2"/>
    <property type="match status" value="1"/>
</dbReference>
<dbReference type="GO" id="GO:0008270">
    <property type="term" value="F:zinc ion binding"/>
    <property type="evidence" value="ECO:0007669"/>
    <property type="project" value="InterPro"/>
</dbReference>
<dbReference type="GO" id="GO:0000976">
    <property type="term" value="F:transcription cis-regulatory region binding"/>
    <property type="evidence" value="ECO:0007669"/>
    <property type="project" value="TreeGrafter"/>
</dbReference>
<proteinExistence type="predicted"/>
<evidence type="ECO:0000256" key="3">
    <source>
        <dbReference type="SAM" id="MobiDB-lite"/>
    </source>
</evidence>
<gene>
    <name evidence="5" type="ORF">ISF_03099</name>
</gene>
<organism evidence="5 6">
    <name type="scientific">Cordyceps fumosorosea (strain ARSEF 2679)</name>
    <name type="common">Isaria fumosorosea</name>
    <dbReference type="NCBI Taxonomy" id="1081104"/>
    <lineage>
        <taxon>Eukaryota</taxon>
        <taxon>Fungi</taxon>
        <taxon>Dikarya</taxon>
        <taxon>Ascomycota</taxon>
        <taxon>Pezizomycotina</taxon>
        <taxon>Sordariomycetes</taxon>
        <taxon>Hypocreomycetidae</taxon>
        <taxon>Hypocreales</taxon>
        <taxon>Cordycipitaceae</taxon>
        <taxon>Cordyceps</taxon>
    </lineage>
</organism>
<dbReference type="GeneID" id="30019391"/>
<dbReference type="Pfam" id="PF11951">
    <property type="entry name" value="Fungal_trans_2"/>
    <property type="match status" value="1"/>
</dbReference>
<keyword evidence="2" id="KW-0539">Nucleus</keyword>
<dbReference type="AlphaFoldDB" id="A0A162MSY3"/>
<dbReference type="PANTHER" id="PTHR37534:SF49">
    <property type="entry name" value="LYSINE BIOSYNTHESIS REGULATORY PROTEIN LYS14"/>
    <property type="match status" value="1"/>
</dbReference>
<dbReference type="InterPro" id="IPR036864">
    <property type="entry name" value="Zn2-C6_fun-type_DNA-bd_sf"/>
</dbReference>
<dbReference type="GO" id="GO:0045944">
    <property type="term" value="P:positive regulation of transcription by RNA polymerase II"/>
    <property type="evidence" value="ECO:0007669"/>
    <property type="project" value="TreeGrafter"/>
</dbReference>
<dbReference type="STRING" id="1081104.A0A162MSY3"/>
<evidence type="ECO:0000256" key="2">
    <source>
        <dbReference type="ARBA" id="ARBA00023242"/>
    </source>
</evidence>
<dbReference type="OrthoDB" id="5386330at2759"/>
<dbReference type="Proteomes" id="UP000076744">
    <property type="component" value="Unassembled WGS sequence"/>
</dbReference>
<name>A0A162MSY3_CORFA</name>
<dbReference type="RefSeq" id="XP_018706433.1">
    <property type="nucleotide sequence ID" value="XM_018846705.1"/>
</dbReference>
<evidence type="ECO:0000313" key="5">
    <source>
        <dbReference type="EMBL" id="OAA69829.1"/>
    </source>
</evidence>
<feature type="compositionally biased region" description="Polar residues" evidence="3">
    <location>
        <begin position="1"/>
        <end position="25"/>
    </location>
</feature>
<protein>
    <submittedName>
        <fullName evidence="5">C6 zinc finger domain protein</fullName>
    </submittedName>
</protein>